<dbReference type="Gene3D" id="3.20.20.70">
    <property type="entry name" value="Aldolase class I"/>
    <property type="match status" value="1"/>
</dbReference>
<dbReference type="PROSITE" id="PS01087">
    <property type="entry name" value="RADICAL_ACTIVATING"/>
    <property type="match status" value="1"/>
</dbReference>
<organism evidence="10 11">
    <name type="scientific">Anoxybacter fermentans</name>
    <dbReference type="NCBI Taxonomy" id="1323375"/>
    <lineage>
        <taxon>Bacteria</taxon>
        <taxon>Bacillati</taxon>
        <taxon>Bacillota</taxon>
        <taxon>Clostridia</taxon>
        <taxon>Halanaerobiales</taxon>
        <taxon>Anoxybacter</taxon>
    </lineage>
</organism>
<feature type="domain" description="Radical SAM core" evidence="9">
    <location>
        <begin position="14"/>
        <end position="235"/>
    </location>
</feature>
<keyword evidence="3" id="KW-0004">4Fe-4S</keyword>
<dbReference type="SFLD" id="SFLDG01094">
    <property type="entry name" value="Uncharacterised_Radical_SAM_Su"/>
    <property type="match status" value="1"/>
</dbReference>
<evidence type="ECO:0000256" key="1">
    <source>
        <dbReference type="ARBA" id="ARBA00001966"/>
    </source>
</evidence>
<dbReference type="InterPro" id="IPR012840">
    <property type="entry name" value="NrdG2"/>
</dbReference>
<keyword evidence="5" id="KW-0479">Metal-binding</keyword>
<keyword evidence="7" id="KW-0408">Iron</keyword>
<accession>A0A3S9SX39</accession>
<dbReference type="PANTHER" id="PTHR30352">
    <property type="entry name" value="PYRUVATE FORMATE-LYASE-ACTIVATING ENZYME"/>
    <property type="match status" value="1"/>
</dbReference>
<proteinExistence type="inferred from homology"/>
<dbReference type="CDD" id="cd01335">
    <property type="entry name" value="Radical_SAM"/>
    <property type="match status" value="1"/>
</dbReference>
<dbReference type="PANTHER" id="PTHR30352:SF13">
    <property type="entry name" value="GLYCYL-RADICAL ENZYME ACTIVATING ENZYME YJJW-RELATED"/>
    <property type="match status" value="1"/>
</dbReference>
<evidence type="ECO:0000313" key="10">
    <source>
        <dbReference type="EMBL" id="AZR72820.1"/>
    </source>
</evidence>
<keyword evidence="8" id="KW-0411">Iron-sulfur</keyword>
<dbReference type="GO" id="GO:0046872">
    <property type="term" value="F:metal ion binding"/>
    <property type="evidence" value="ECO:0007669"/>
    <property type="project" value="UniProtKB-KW"/>
</dbReference>
<dbReference type="SFLD" id="SFLDS00029">
    <property type="entry name" value="Radical_SAM"/>
    <property type="match status" value="1"/>
</dbReference>
<dbReference type="EMBL" id="CP016379">
    <property type="protein sequence ID" value="AZR72820.1"/>
    <property type="molecule type" value="Genomic_DNA"/>
</dbReference>
<comment type="cofactor">
    <cofactor evidence="1">
        <name>[4Fe-4S] cluster</name>
        <dbReference type="ChEBI" id="CHEBI:49883"/>
    </cofactor>
</comment>
<evidence type="ECO:0000256" key="5">
    <source>
        <dbReference type="ARBA" id="ARBA00022723"/>
    </source>
</evidence>
<dbReference type="InterPro" id="IPR058240">
    <property type="entry name" value="rSAM_sf"/>
</dbReference>
<dbReference type="SUPFAM" id="SSF102114">
    <property type="entry name" value="Radical SAM enzymes"/>
    <property type="match status" value="1"/>
</dbReference>
<dbReference type="GO" id="GO:0016491">
    <property type="term" value="F:oxidoreductase activity"/>
    <property type="evidence" value="ECO:0007669"/>
    <property type="project" value="UniProtKB-KW"/>
</dbReference>
<protein>
    <submittedName>
        <fullName evidence="10">Anaerobic ribonucleoside-triphosphate reductase activating protein</fullName>
    </submittedName>
</protein>
<name>A0A3S9SX39_9FIRM</name>
<keyword evidence="6" id="KW-0560">Oxidoreductase</keyword>
<evidence type="ECO:0000256" key="8">
    <source>
        <dbReference type="ARBA" id="ARBA00023014"/>
    </source>
</evidence>
<gene>
    <name evidence="10" type="ORF">BBF96_05080</name>
</gene>
<dbReference type="InterPro" id="IPR007197">
    <property type="entry name" value="rSAM"/>
</dbReference>
<comment type="similarity">
    <text evidence="2">Belongs to the organic radical-activating enzymes family.</text>
</comment>
<sequence length="235" mass="27496">MLPIVGWQKTSLIDYPKKISSIFFTPGCNFRCPYCHNPQLVTDTVDLETIPEDIIWAHLKKRRKVLDGVVITGGEPTLHGEKLIEFIFKIKKMGYLVKLDTNGSQPELLKRLIEDNLIDYIAMDLKTSIPEYTIFTRTDVDLNKIKESIEFLIQSANSKLVDVEFRTTLHPRLHNEKIFHQMVELIKDAPRYVLQTFRSNITLDPEYLRTQPFTEHKMIEFLNIAKKYVKECLIR</sequence>
<evidence type="ECO:0000256" key="4">
    <source>
        <dbReference type="ARBA" id="ARBA00022691"/>
    </source>
</evidence>
<evidence type="ECO:0000256" key="3">
    <source>
        <dbReference type="ARBA" id="ARBA00022485"/>
    </source>
</evidence>
<dbReference type="InterPro" id="IPR034457">
    <property type="entry name" value="Organic_radical-activating"/>
</dbReference>
<evidence type="ECO:0000256" key="6">
    <source>
        <dbReference type="ARBA" id="ARBA00023002"/>
    </source>
</evidence>
<evidence type="ECO:0000256" key="7">
    <source>
        <dbReference type="ARBA" id="ARBA00023004"/>
    </source>
</evidence>
<dbReference type="InterPro" id="IPR013785">
    <property type="entry name" value="Aldolase_TIM"/>
</dbReference>
<keyword evidence="11" id="KW-1185">Reference proteome</keyword>
<dbReference type="Pfam" id="PF04055">
    <property type="entry name" value="Radical_SAM"/>
    <property type="match status" value="1"/>
</dbReference>
<evidence type="ECO:0000259" key="9">
    <source>
        <dbReference type="PROSITE" id="PS51918"/>
    </source>
</evidence>
<reference evidence="10 11" key="1">
    <citation type="submission" date="2016-07" db="EMBL/GenBank/DDBJ databases">
        <title>Genome and transcriptome analysis of iron-reducing fermentative bacteria Anoxybacter fermentans.</title>
        <authorList>
            <person name="Zeng X."/>
            <person name="Shao Z."/>
        </authorList>
    </citation>
    <scope>NUCLEOTIDE SEQUENCE [LARGE SCALE GENOMIC DNA]</scope>
    <source>
        <strain evidence="10 11">DY22613</strain>
    </source>
</reference>
<dbReference type="KEGG" id="aft:BBF96_05080"/>
<dbReference type="AlphaFoldDB" id="A0A3S9SX39"/>
<dbReference type="OrthoDB" id="9782387at2"/>
<evidence type="ECO:0000256" key="2">
    <source>
        <dbReference type="ARBA" id="ARBA00009777"/>
    </source>
</evidence>
<dbReference type="GO" id="GO:0051539">
    <property type="term" value="F:4 iron, 4 sulfur cluster binding"/>
    <property type="evidence" value="ECO:0007669"/>
    <property type="project" value="UniProtKB-KW"/>
</dbReference>
<dbReference type="NCBIfam" id="TIGR02495">
    <property type="entry name" value="NrdG2"/>
    <property type="match status" value="1"/>
</dbReference>
<evidence type="ECO:0000313" key="11">
    <source>
        <dbReference type="Proteomes" id="UP000267250"/>
    </source>
</evidence>
<dbReference type="RefSeq" id="WP_127016154.1">
    <property type="nucleotide sequence ID" value="NZ_CP016379.1"/>
</dbReference>
<dbReference type="Proteomes" id="UP000267250">
    <property type="component" value="Chromosome"/>
</dbReference>
<keyword evidence="4" id="KW-0949">S-adenosyl-L-methionine</keyword>
<dbReference type="PROSITE" id="PS51918">
    <property type="entry name" value="RADICAL_SAM"/>
    <property type="match status" value="1"/>
</dbReference>
<dbReference type="InterPro" id="IPR001989">
    <property type="entry name" value="Radical_activat_CS"/>
</dbReference>